<protein>
    <recommendedName>
        <fullName evidence="3">Tail assembly chaperone</fullName>
    </recommendedName>
</protein>
<dbReference type="RefSeq" id="WP_052751854.1">
    <property type="nucleotide sequence ID" value="NZ_CCRK01000015.1"/>
</dbReference>
<sequence>MRLADTITVTIAGEAIELRPSLACAIRLERRPGSFQQLTRDIMDGNLTAAVEVIQDHTDLDFLPNRILEQLDTLKAPLLRYVMACAGVDPDDAPKAAPKGKPAKSVPFRDHLQDLYKKATGWLGWSPEVALDATPAEIVLAYEGRLDMLKAIYGGGKDQPTDDRPLEEKFRSVFNTYGTVKEAA</sequence>
<dbReference type="EMBL" id="CCRK01000015">
    <property type="protein sequence ID" value="CDZ53375.1"/>
    <property type="molecule type" value="Genomic_DNA"/>
</dbReference>
<gene>
    <name evidence="1" type="ORF">NGAL_HAMBI1189_49680</name>
</gene>
<evidence type="ECO:0008006" key="3">
    <source>
        <dbReference type="Google" id="ProtNLM"/>
    </source>
</evidence>
<proteinExistence type="predicted"/>
<dbReference type="AlphaFoldDB" id="A0A0T7H1H2"/>
<dbReference type="Proteomes" id="UP000039660">
    <property type="component" value="Unassembled WGS sequence"/>
</dbReference>
<reference evidence="1 2" key="1">
    <citation type="submission" date="2014-08" db="EMBL/GenBank/DDBJ databases">
        <authorList>
            <person name="Chen Y.-H."/>
        </authorList>
    </citation>
    <scope>NUCLEOTIDE SEQUENCE [LARGE SCALE GENOMIC DNA]</scope>
</reference>
<name>A0A0T7H1H2_NEOGA</name>
<evidence type="ECO:0000313" key="1">
    <source>
        <dbReference type="EMBL" id="CDZ53375.1"/>
    </source>
</evidence>
<organism evidence="1 2">
    <name type="scientific">Neorhizobium galegae bv. officinalis</name>
    <dbReference type="NCBI Taxonomy" id="323656"/>
    <lineage>
        <taxon>Bacteria</taxon>
        <taxon>Pseudomonadati</taxon>
        <taxon>Pseudomonadota</taxon>
        <taxon>Alphaproteobacteria</taxon>
        <taxon>Hyphomicrobiales</taxon>
        <taxon>Rhizobiaceae</taxon>
        <taxon>Rhizobium/Agrobacterium group</taxon>
        <taxon>Neorhizobium</taxon>
    </lineage>
</organism>
<accession>A0A0T7H1H2</accession>
<evidence type="ECO:0000313" key="2">
    <source>
        <dbReference type="Proteomes" id="UP000039660"/>
    </source>
</evidence>